<reference evidence="8 9" key="1">
    <citation type="submission" date="2024-03" db="EMBL/GenBank/DDBJ databases">
        <authorList>
            <person name="Martinez-Hernandez J."/>
        </authorList>
    </citation>
    <scope>NUCLEOTIDE SEQUENCE [LARGE SCALE GENOMIC DNA]</scope>
</reference>
<dbReference type="GO" id="GO:0009617">
    <property type="term" value="P:response to bacterium"/>
    <property type="evidence" value="ECO:0007669"/>
    <property type="project" value="InterPro"/>
</dbReference>
<feature type="domain" description="Reticulon" evidence="7">
    <location>
        <begin position="26"/>
        <end position="215"/>
    </location>
</feature>
<dbReference type="PANTHER" id="PTHR10994">
    <property type="entry name" value="RETICULON"/>
    <property type="match status" value="1"/>
</dbReference>
<evidence type="ECO:0000256" key="3">
    <source>
        <dbReference type="ARBA" id="ARBA00022824"/>
    </source>
</evidence>
<keyword evidence="3 6" id="KW-0256">Endoplasmic reticulum</keyword>
<dbReference type="Pfam" id="PF02453">
    <property type="entry name" value="Reticulon"/>
    <property type="match status" value="1"/>
</dbReference>
<evidence type="ECO:0000256" key="4">
    <source>
        <dbReference type="ARBA" id="ARBA00022989"/>
    </source>
</evidence>
<keyword evidence="5 6" id="KW-0472">Membrane</keyword>
<dbReference type="Proteomes" id="UP001497480">
    <property type="component" value="Unassembled WGS sequence"/>
</dbReference>
<dbReference type="PANTHER" id="PTHR10994:SF145">
    <property type="entry name" value="RETICULON-LIKE PROTEIN B13"/>
    <property type="match status" value="1"/>
</dbReference>
<dbReference type="InterPro" id="IPR003388">
    <property type="entry name" value="Reticulon"/>
</dbReference>
<feature type="transmembrane region" description="Helical" evidence="6">
    <location>
        <begin position="62"/>
        <end position="84"/>
    </location>
</feature>
<comment type="caution">
    <text evidence="8">The sequence shown here is derived from an EMBL/GenBank/DDBJ whole genome shotgun (WGS) entry which is preliminary data.</text>
</comment>
<evidence type="ECO:0000313" key="8">
    <source>
        <dbReference type="EMBL" id="CAL0331815.1"/>
    </source>
</evidence>
<dbReference type="AlphaFoldDB" id="A0AAV1YDC6"/>
<protein>
    <recommendedName>
        <fullName evidence="6">Reticulon-like protein</fullName>
    </recommendedName>
</protein>
<dbReference type="EMBL" id="CAXHTB010000023">
    <property type="protein sequence ID" value="CAL0331815.1"/>
    <property type="molecule type" value="Genomic_DNA"/>
</dbReference>
<gene>
    <name evidence="8" type="ORF">LLUT_LOCUS32875</name>
</gene>
<keyword evidence="4 6" id="KW-1133">Transmembrane helix</keyword>
<comment type="subcellular location">
    <subcellularLocation>
        <location evidence="1 6">Endoplasmic reticulum membrane</location>
        <topology evidence="1 6">Multi-pass membrane protein</topology>
    </subcellularLocation>
</comment>
<dbReference type="InterPro" id="IPR045064">
    <property type="entry name" value="Reticulon-like"/>
</dbReference>
<accession>A0AAV1YDC6</accession>
<evidence type="ECO:0000256" key="6">
    <source>
        <dbReference type="RuleBase" id="RU363132"/>
    </source>
</evidence>
<organism evidence="8 9">
    <name type="scientific">Lupinus luteus</name>
    <name type="common">European yellow lupine</name>
    <dbReference type="NCBI Taxonomy" id="3873"/>
    <lineage>
        <taxon>Eukaryota</taxon>
        <taxon>Viridiplantae</taxon>
        <taxon>Streptophyta</taxon>
        <taxon>Embryophyta</taxon>
        <taxon>Tracheophyta</taxon>
        <taxon>Spermatophyta</taxon>
        <taxon>Magnoliopsida</taxon>
        <taxon>eudicotyledons</taxon>
        <taxon>Gunneridae</taxon>
        <taxon>Pentapetalae</taxon>
        <taxon>rosids</taxon>
        <taxon>fabids</taxon>
        <taxon>Fabales</taxon>
        <taxon>Fabaceae</taxon>
        <taxon>Papilionoideae</taxon>
        <taxon>50 kb inversion clade</taxon>
        <taxon>genistoids sensu lato</taxon>
        <taxon>core genistoids</taxon>
        <taxon>Genisteae</taxon>
        <taxon>Lupinus</taxon>
    </lineage>
</organism>
<feature type="transmembrane region" description="Helical" evidence="6">
    <location>
        <begin position="150"/>
        <end position="169"/>
    </location>
</feature>
<evidence type="ECO:0000256" key="1">
    <source>
        <dbReference type="ARBA" id="ARBA00004477"/>
    </source>
</evidence>
<evidence type="ECO:0000256" key="5">
    <source>
        <dbReference type="ARBA" id="ARBA00023136"/>
    </source>
</evidence>
<keyword evidence="2 6" id="KW-0812">Transmembrane</keyword>
<evidence type="ECO:0000259" key="7">
    <source>
        <dbReference type="PROSITE" id="PS50845"/>
    </source>
</evidence>
<evidence type="ECO:0000313" key="9">
    <source>
        <dbReference type="Proteomes" id="UP001497480"/>
    </source>
</evidence>
<keyword evidence="9" id="KW-1185">Reference proteome</keyword>
<dbReference type="PROSITE" id="PS50845">
    <property type="entry name" value="RETICULON"/>
    <property type="match status" value="1"/>
</dbReference>
<proteinExistence type="predicted"/>
<name>A0AAV1YDC6_LUPLU</name>
<evidence type="ECO:0000256" key="2">
    <source>
        <dbReference type="ARBA" id="ARBA00022692"/>
    </source>
</evidence>
<sequence>MSAAEAEPQTQPLTTPSYSSGGSNIVKDVVLWREKKLSASVLIVATATWVLMEVYQFNFLTIISWLAMFVVTSIFLYANMFRLLGKETLNLSRLELTQETAERMGNTIRAWIEEALRLLFRVSAEEDWPVFVGVVAGLWSLSYVGSCMHFLTFLYIGIVGCMTVPITYVKNEDKLKRFVEWLKMKSRMVYEIIDEKAINKIKSRVMTQMKGKKRE</sequence>
<dbReference type="GO" id="GO:0005789">
    <property type="term" value="C:endoplasmic reticulum membrane"/>
    <property type="evidence" value="ECO:0007669"/>
    <property type="project" value="UniProtKB-SubCell"/>
</dbReference>